<protein>
    <submittedName>
        <fullName evidence="2">Uncharacterized protein</fullName>
    </submittedName>
</protein>
<name>A0AA39R2T6_9LECA</name>
<feature type="region of interest" description="Disordered" evidence="1">
    <location>
        <begin position="517"/>
        <end position="537"/>
    </location>
</feature>
<comment type="caution">
    <text evidence="2">The sequence shown here is derived from an EMBL/GenBank/DDBJ whole genome shotgun (WGS) entry which is preliminary data.</text>
</comment>
<feature type="compositionally biased region" description="Basic residues" evidence="1">
    <location>
        <begin position="121"/>
        <end position="130"/>
    </location>
</feature>
<feature type="compositionally biased region" description="Basic and acidic residues" evidence="1">
    <location>
        <begin position="50"/>
        <end position="66"/>
    </location>
</feature>
<gene>
    <name evidence="2" type="ORF">JMJ35_003599</name>
</gene>
<feature type="compositionally biased region" description="Polar residues" evidence="1">
    <location>
        <begin position="337"/>
        <end position="346"/>
    </location>
</feature>
<feature type="region of interest" description="Disordered" evidence="1">
    <location>
        <begin position="35"/>
        <end position="66"/>
    </location>
</feature>
<feature type="compositionally biased region" description="Basic and acidic residues" evidence="1">
    <location>
        <begin position="190"/>
        <end position="210"/>
    </location>
</feature>
<feature type="region of interest" description="Disordered" evidence="1">
    <location>
        <begin position="229"/>
        <end position="379"/>
    </location>
</feature>
<feature type="compositionally biased region" description="Polar residues" evidence="1">
    <location>
        <begin position="265"/>
        <end position="288"/>
    </location>
</feature>
<dbReference type="AlphaFoldDB" id="A0AA39R2T6"/>
<evidence type="ECO:0000313" key="2">
    <source>
        <dbReference type="EMBL" id="KAK0513877.1"/>
    </source>
</evidence>
<accession>A0AA39R2T6</accession>
<feature type="compositionally biased region" description="Basic and acidic residues" evidence="1">
    <location>
        <begin position="731"/>
        <end position="742"/>
    </location>
</feature>
<sequence length="781" mass="84983">MAGHTDPSSWLPTEDTISFEPNEINYRPRAWERAPKSPIAPRHHGRKIWKRFEAPSKGQDTHPDASRVSEEALAILGDVTNSPRPVKRMRLQDIPLGRVAGKENKAARYLATSHSEAPGTPKRKQPHRKCLKGDDSALEPKGKDAGASNVSRTFESVQPEAMRASHSPAVEDVRTLMKSPENMKGAVETVAKRSPQECVTAHEESMGHADDIPQSLEDAMSSVQDATMDNTAPQALLPPTREAEASIQDNLPEAVHAISPVPQCETGSQPSEVPASKTESAPVSSLPPTLSPIMLPAETATAVRYPESENSQVRTDSPIKTSTPRLPNRAVLKQAKSPRQSPQIGTSLLRRESLRRKESPSNRRNLRKSRRETLQRRDTLQEREILRGVIAATDAQQSIDDFENGVNETSPPHAADTPSKEVIQQDLEADHCDIKTVGETVANNAGDVVPSPKENILENKDVHRAIEAIEAYESPDRSPFSKSPIAVSLNEIQTSQAIDSANETIAAIEVHEATQALETNEGEINSSNRKTRSGIRFSDDTSMLKEFLNRAQAKKAAKTPGLTALDLPKPQVSPRRSPRKALGSYSGNDLSPQKPRDVPNRPGTPPGKPRVDAVDSDDGEEISAEITSCRRSTRTRLPAPVKGIPGAPSFIPVRRADGTDPVVLQKSQAQELAMVTRANTRRNKGQSKPPLLALQDISTESAETASSTTFKRRTASSKTVGWAEQLASYQDAKEAEEPEPKVRRMRGLGATKNGTPAPKRTTAVVSTSNGTPAPKRRGKVR</sequence>
<dbReference type="Proteomes" id="UP001166286">
    <property type="component" value="Unassembled WGS sequence"/>
</dbReference>
<feature type="region of interest" description="Disordered" evidence="1">
    <location>
        <begin position="97"/>
        <end position="170"/>
    </location>
</feature>
<organism evidence="2 3">
    <name type="scientific">Cladonia borealis</name>
    <dbReference type="NCBI Taxonomy" id="184061"/>
    <lineage>
        <taxon>Eukaryota</taxon>
        <taxon>Fungi</taxon>
        <taxon>Dikarya</taxon>
        <taxon>Ascomycota</taxon>
        <taxon>Pezizomycotina</taxon>
        <taxon>Lecanoromycetes</taxon>
        <taxon>OSLEUM clade</taxon>
        <taxon>Lecanoromycetidae</taxon>
        <taxon>Lecanorales</taxon>
        <taxon>Lecanorineae</taxon>
        <taxon>Cladoniaceae</taxon>
        <taxon>Cladonia</taxon>
    </lineage>
</organism>
<dbReference type="EMBL" id="JAFEKC020000006">
    <property type="protein sequence ID" value="KAK0513877.1"/>
    <property type="molecule type" value="Genomic_DNA"/>
</dbReference>
<keyword evidence="3" id="KW-1185">Reference proteome</keyword>
<reference evidence="2" key="1">
    <citation type="submission" date="2023-03" db="EMBL/GenBank/DDBJ databases">
        <title>Complete genome of Cladonia borealis.</title>
        <authorList>
            <person name="Park H."/>
        </authorList>
    </citation>
    <scope>NUCLEOTIDE SEQUENCE</scope>
    <source>
        <strain evidence="2">ANT050790</strain>
    </source>
</reference>
<feature type="compositionally biased region" description="Low complexity" evidence="1">
    <location>
        <begin position="698"/>
        <end position="709"/>
    </location>
</feature>
<feature type="region of interest" description="Disordered" evidence="1">
    <location>
        <begin position="677"/>
        <end position="781"/>
    </location>
</feature>
<feature type="compositionally biased region" description="Basic and acidic residues" evidence="1">
    <location>
        <begin position="349"/>
        <end position="361"/>
    </location>
</feature>
<feature type="compositionally biased region" description="Acidic residues" evidence="1">
    <location>
        <begin position="614"/>
        <end position="623"/>
    </location>
</feature>
<evidence type="ECO:0000313" key="3">
    <source>
        <dbReference type="Proteomes" id="UP001166286"/>
    </source>
</evidence>
<feature type="compositionally biased region" description="Polar residues" evidence="1">
    <location>
        <begin position="517"/>
        <end position="528"/>
    </location>
</feature>
<proteinExistence type="predicted"/>
<feature type="compositionally biased region" description="Polar residues" evidence="1">
    <location>
        <begin position="308"/>
        <end position="325"/>
    </location>
</feature>
<evidence type="ECO:0000256" key="1">
    <source>
        <dbReference type="SAM" id="MobiDB-lite"/>
    </source>
</evidence>
<feature type="compositionally biased region" description="Basic and acidic residues" evidence="1">
    <location>
        <begin position="131"/>
        <end position="144"/>
    </location>
</feature>
<feature type="region of interest" description="Disordered" evidence="1">
    <location>
        <begin position="555"/>
        <end position="655"/>
    </location>
</feature>
<feature type="region of interest" description="Disordered" evidence="1">
    <location>
        <begin position="186"/>
        <end position="210"/>
    </location>
</feature>